<evidence type="ECO:0000313" key="2">
    <source>
        <dbReference type="Proteomes" id="UP001202961"/>
    </source>
</evidence>
<name>A0ABT0U2I9_9BACT</name>
<dbReference type="Gene3D" id="1.10.150.240">
    <property type="entry name" value="Putative phosphatase, domain 2"/>
    <property type="match status" value="1"/>
</dbReference>
<dbReference type="Proteomes" id="UP001202961">
    <property type="component" value="Unassembled WGS sequence"/>
</dbReference>
<evidence type="ECO:0000313" key="1">
    <source>
        <dbReference type="EMBL" id="MCM2371013.1"/>
    </source>
</evidence>
<organism evidence="1 2">
    <name type="scientific">Aporhodopirellula aestuarii</name>
    <dbReference type="NCBI Taxonomy" id="2950107"/>
    <lineage>
        <taxon>Bacteria</taxon>
        <taxon>Pseudomonadati</taxon>
        <taxon>Planctomycetota</taxon>
        <taxon>Planctomycetia</taxon>
        <taxon>Pirellulales</taxon>
        <taxon>Pirellulaceae</taxon>
        <taxon>Aporhodopirellula</taxon>
    </lineage>
</organism>
<dbReference type="RefSeq" id="WP_250928657.1">
    <property type="nucleotide sequence ID" value="NZ_JAMQBK010000028.1"/>
</dbReference>
<dbReference type="InterPro" id="IPR036412">
    <property type="entry name" value="HAD-like_sf"/>
</dbReference>
<sequence length="241" mass="26607">MPSSPAVIRFVYFDLGNVLVAFDRQLACQNVANLFAGDVEHVDEFLHIHGLQNELECGRISEQEFAATVRAKMLAAASDENLSATIAQIADQAILTAISDMFSPIESMRELLRSIRQSGIPVGILSNTCNAHWSWVHSQSYPVLEGPFDVCVVSHEVGAMKPDRLIYETATRRVSEFANVVPEEILFLDDKEENVLAARDHGWRAEVCFGGEEAEQVLLDYGVLANKVTRCETGLEAAPRS</sequence>
<dbReference type="Pfam" id="PF00702">
    <property type="entry name" value="Hydrolase"/>
    <property type="match status" value="1"/>
</dbReference>
<dbReference type="PANTHER" id="PTHR43611:SF3">
    <property type="entry name" value="FLAVIN MONONUCLEOTIDE HYDROLASE 1, CHLOROPLATIC"/>
    <property type="match status" value="1"/>
</dbReference>
<dbReference type="EMBL" id="JAMQBK010000028">
    <property type="protein sequence ID" value="MCM2371013.1"/>
    <property type="molecule type" value="Genomic_DNA"/>
</dbReference>
<comment type="caution">
    <text evidence="1">The sequence shown here is derived from an EMBL/GenBank/DDBJ whole genome shotgun (WGS) entry which is preliminary data.</text>
</comment>
<dbReference type="CDD" id="cd02603">
    <property type="entry name" value="HAD_sEH-N_like"/>
    <property type="match status" value="1"/>
</dbReference>
<dbReference type="SFLD" id="SFLDS00003">
    <property type="entry name" value="Haloacid_Dehalogenase"/>
    <property type="match status" value="1"/>
</dbReference>
<accession>A0ABT0U2I9</accession>
<dbReference type="SFLD" id="SFLDG01129">
    <property type="entry name" value="C1.5:_HAD__Beta-PGM__Phosphata"/>
    <property type="match status" value="1"/>
</dbReference>
<dbReference type="InterPro" id="IPR023198">
    <property type="entry name" value="PGP-like_dom2"/>
</dbReference>
<reference evidence="1 2" key="1">
    <citation type="journal article" date="2022" name="Syst. Appl. Microbiol.">
        <title>Rhodopirellula aestuarii sp. nov., a novel member of the genus Rhodopirellula isolated from brackish sediments collected in the Tagus River estuary, Portugal.</title>
        <authorList>
            <person name="Vitorino I.R."/>
            <person name="Klimek D."/>
            <person name="Calusinska M."/>
            <person name="Lobo-da-Cunha A."/>
            <person name="Vasconcelos V."/>
            <person name="Lage O.M."/>
        </authorList>
    </citation>
    <scope>NUCLEOTIDE SEQUENCE [LARGE SCALE GENOMIC DNA]</scope>
    <source>
        <strain evidence="1 2">ICT_H3.1</strain>
    </source>
</reference>
<dbReference type="Gene3D" id="3.40.50.1000">
    <property type="entry name" value="HAD superfamily/HAD-like"/>
    <property type="match status" value="1"/>
</dbReference>
<proteinExistence type="predicted"/>
<dbReference type="InterPro" id="IPR023214">
    <property type="entry name" value="HAD_sf"/>
</dbReference>
<dbReference type="SUPFAM" id="SSF56784">
    <property type="entry name" value="HAD-like"/>
    <property type="match status" value="1"/>
</dbReference>
<dbReference type="PANTHER" id="PTHR43611">
    <property type="entry name" value="ALPHA-D-GLUCOSE 1-PHOSPHATE PHOSPHATASE"/>
    <property type="match status" value="1"/>
</dbReference>
<gene>
    <name evidence="1" type="ORF">NB063_10370</name>
</gene>
<keyword evidence="2" id="KW-1185">Reference proteome</keyword>
<protein>
    <submittedName>
        <fullName evidence="1">HAD family phosphatase</fullName>
    </submittedName>
</protein>